<dbReference type="InterPro" id="IPR035396">
    <property type="entry name" value="Bac_rhamnosid6H"/>
</dbReference>
<dbReference type="PANTHER" id="PTHR34987">
    <property type="entry name" value="C, PUTATIVE (AFU_ORTHOLOGUE AFUA_3G02880)-RELATED"/>
    <property type="match status" value="1"/>
</dbReference>
<dbReference type="InterPro" id="IPR048932">
    <property type="entry name" value="Rhamnosid-like_N_bacteroidetes"/>
</dbReference>
<dbReference type="InterPro" id="IPR035398">
    <property type="entry name" value="Bac_rhamnosid_C"/>
</dbReference>
<proteinExistence type="predicted"/>
<dbReference type="SUPFAM" id="SSF48208">
    <property type="entry name" value="Six-hairpin glycosidases"/>
    <property type="match status" value="1"/>
</dbReference>
<sequence length="652" mass="75266">MAEWIWYPGDFEIHQGMLQNCVREERGMRWPAYWYMDDCLRNVRLFREYVLTQEERFQVKICGIGYVRVNDEKHRCGETITCMPGRNLIEIFVANPEGLPCAWAEGTVIRTGSDWSADDMAGHIEAAGTSGLYQSPEQDPNRINWQEERVPCVSRRKVNGGCLFDFGRAVTGRPHFLQYPSGVRVTVCYGESETEALDVERCYYKEENADEHTDFRRRAFRYLYIPEKEAEQIEAEALHQFIPIPVRGTFACNDEKMNRIWKVSMETFRLCSGLFILDGIKRDQWIWSGDAYQSFFVSRYLFGDEELVQRTLLALRGKDPVRQHMNTIVDYSMLWIASVKNSYEMSGNREFLDFIYPKVISLLEYCLRQTNESGFLYGREDDWIFVDWADLDKEGCMCAEQVLLAHCLQCVVECAAVLGKEACGYEERLRKLRRNITEYFWDEEKGGFIDSYESGKRHISRQSNLWAVLFDVADEAQKASILKNVICSDAVAPITTPYFKYYELDALAKMGRLKEVYGKILEYWGGMLDMGAVTFWEEYDPAQTGEERYEMYGDPYGKSLCHAWGASPIYLIGRYFAGLYPTKPGYQEFAVQPEGIHILERFSGEFPVKNGTVRISWEKPCLTVSADVPGGTVILGEKSYSLLPGKTLKLEV</sequence>
<dbReference type="Proteomes" id="UP000824007">
    <property type="component" value="Unassembled WGS sequence"/>
</dbReference>
<dbReference type="Gene3D" id="1.50.10.10">
    <property type="match status" value="1"/>
</dbReference>
<dbReference type="Pfam" id="PF21209">
    <property type="entry name" value="Bac_rhamnosid-like_N"/>
    <property type="match status" value="1"/>
</dbReference>
<accession>A0A9D2C5R8</accession>
<dbReference type="PANTHER" id="PTHR34987:SF6">
    <property type="entry name" value="ALPHA-L-RHAMNOSIDASE SIX-HAIRPIN GLYCOSIDASE DOMAIN-CONTAINING PROTEIN"/>
    <property type="match status" value="1"/>
</dbReference>
<evidence type="ECO:0000313" key="4">
    <source>
        <dbReference type="EMBL" id="HIY59185.1"/>
    </source>
</evidence>
<feature type="domain" description="Alpha-rhamnosidase-like N-terminal" evidence="3">
    <location>
        <begin position="47"/>
        <end position="224"/>
    </location>
</feature>
<evidence type="ECO:0000259" key="2">
    <source>
        <dbReference type="Pfam" id="PF17390"/>
    </source>
</evidence>
<dbReference type="InterPro" id="IPR012341">
    <property type="entry name" value="6hp_glycosidase-like_sf"/>
</dbReference>
<dbReference type="InterPro" id="IPR008928">
    <property type="entry name" value="6-hairpin_glycosidase_sf"/>
</dbReference>
<organism evidence="4 5">
    <name type="scientific">Candidatus Eisenbergiella pullistercoris</name>
    <dbReference type="NCBI Taxonomy" id="2838555"/>
    <lineage>
        <taxon>Bacteria</taxon>
        <taxon>Bacillati</taxon>
        <taxon>Bacillota</taxon>
        <taxon>Clostridia</taxon>
        <taxon>Lachnospirales</taxon>
        <taxon>Lachnospiraceae</taxon>
        <taxon>Eisenbergiella</taxon>
    </lineage>
</organism>
<dbReference type="Gene3D" id="2.60.420.10">
    <property type="entry name" value="Maltose phosphorylase, domain 3"/>
    <property type="match status" value="1"/>
</dbReference>
<dbReference type="AlphaFoldDB" id="A0A9D2C5R8"/>
<dbReference type="GO" id="GO:0005975">
    <property type="term" value="P:carbohydrate metabolic process"/>
    <property type="evidence" value="ECO:0007669"/>
    <property type="project" value="InterPro"/>
</dbReference>
<dbReference type="Pfam" id="PF17389">
    <property type="entry name" value="Bac_rhamnosid6H"/>
    <property type="match status" value="1"/>
</dbReference>
<name>A0A9D2C5R8_9FIRM</name>
<reference evidence="4" key="2">
    <citation type="submission" date="2021-04" db="EMBL/GenBank/DDBJ databases">
        <authorList>
            <person name="Gilroy R."/>
        </authorList>
    </citation>
    <scope>NUCLEOTIDE SEQUENCE</scope>
    <source>
        <strain evidence="4">ChiSxjej3B15-24422</strain>
    </source>
</reference>
<evidence type="ECO:0000259" key="3">
    <source>
        <dbReference type="Pfam" id="PF21209"/>
    </source>
</evidence>
<reference evidence="4" key="1">
    <citation type="journal article" date="2021" name="PeerJ">
        <title>Extensive microbial diversity within the chicken gut microbiome revealed by metagenomics and culture.</title>
        <authorList>
            <person name="Gilroy R."/>
            <person name="Ravi A."/>
            <person name="Getino M."/>
            <person name="Pursley I."/>
            <person name="Horton D.L."/>
            <person name="Alikhan N.F."/>
            <person name="Baker D."/>
            <person name="Gharbi K."/>
            <person name="Hall N."/>
            <person name="Watson M."/>
            <person name="Adriaenssens E.M."/>
            <person name="Foster-Nyarko E."/>
            <person name="Jarju S."/>
            <person name="Secka A."/>
            <person name="Antonio M."/>
            <person name="Oren A."/>
            <person name="Chaudhuri R.R."/>
            <person name="La Ragione R."/>
            <person name="Hildebrand F."/>
            <person name="Pallen M.J."/>
        </authorList>
    </citation>
    <scope>NUCLEOTIDE SEQUENCE</scope>
    <source>
        <strain evidence="4">ChiSxjej3B15-24422</strain>
    </source>
</reference>
<evidence type="ECO:0000259" key="1">
    <source>
        <dbReference type="Pfam" id="PF17389"/>
    </source>
</evidence>
<dbReference type="EMBL" id="DXDD01000005">
    <property type="protein sequence ID" value="HIY59185.1"/>
    <property type="molecule type" value="Genomic_DNA"/>
</dbReference>
<feature type="domain" description="Alpha-L-rhamnosidase C-terminal" evidence="2">
    <location>
        <begin position="578"/>
        <end position="631"/>
    </location>
</feature>
<protein>
    <submittedName>
        <fullName evidence="4">Alpha-L-rhamnosidase</fullName>
    </submittedName>
</protein>
<dbReference type="Pfam" id="PF17390">
    <property type="entry name" value="Bac_rhamnosid_C"/>
    <property type="match status" value="1"/>
</dbReference>
<gene>
    <name evidence="4" type="ORF">H9831_00650</name>
</gene>
<comment type="caution">
    <text evidence="4">The sequence shown here is derived from an EMBL/GenBank/DDBJ whole genome shotgun (WGS) entry which is preliminary data.</text>
</comment>
<evidence type="ECO:0000313" key="5">
    <source>
        <dbReference type="Proteomes" id="UP000824007"/>
    </source>
</evidence>
<feature type="domain" description="Alpha-L-rhamnosidase six-hairpin glycosidase" evidence="1">
    <location>
        <begin position="248"/>
        <end position="574"/>
    </location>
</feature>
<dbReference type="Gene3D" id="2.60.120.260">
    <property type="entry name" value="Galactose-binding domain-like"/>
    <property type="match status" value="2"/>
</dbReference>